<keyword evidence="5" id="KW-0411">Iron-sulfur</keyword>
<dbReference type="Gene3D" id="2.40.40.20">
    <property type="match status" value="1"/>
</dbReference>
<evidence type="ECO:0000256" key="2">
    <source>
        <dbReference type="ARBA" id="ARBA00022723"/>
    </source>
</evidence>
<evidence type="ECO:0000256" key="4">
    <source>
        <dbReference type="ARBA" id="ARBA00023004"/>
    </source>
</evidence>
<dbReference type="InterPro" id="IPR009010">
    <property type="entry name" value="Asp_de-COase-like_dom_sf"/>
</dbReference>
<feature type="compositionally biased region" description="Basic residues" evidence="6">
    <location>
        <begin position="1"/>
        <end position="19"/>
    </location>
</feature>
<dbReference type="Gene3D" id="2.20.25.90">
    <property type="entry name" value="ADC-like domains"/>
    <property type="match status" value="1"/>
</dbReference>
<evidence type="ECO:0000256" key="3">
    <source>
        <dbReference type="ARBA" id="ARBA00023002"/>
    </source>
</evidence>
<evidence type="ECO:0000256" key="5">
    <source>
        <dbReference type="ARBA" id="ARBA00023014"/>
    </source>
</evidence>
<dbReference type="GO" id="GO:0046872">
    <property type="term" value="F:metal ion binding"/>
    <property type="evidence" value="ECO:0007669"/>
    <property type="project" value="UniProtKB-KW"/>
</dbReference>
<keyword evidence="4" id="KW-0408">Iron</keyword>
<dbReference type="KEGG" id="noy:EXE57_19025"/>
<dbReference type="PANTHER" id="PTHR43105:SF9">
    <property type="entry name" value="NADPH-FE(3+) OXIDOREDUCTASE SUBUNIT ALPHA"/>
    <property type="match status" value="1"/>
</dbReference>
<sequence length="791" mass="85714">MVRSLRTGRSRLTGSRRRLAPGPGPDPAARPDSPPRVRAGLWPWCRASGGREWHDARVAVPDESRTVIGVCNLCEAICGLQITLEGDRVTGVRGNPDDPLSRGHVCPKGVALGDLHEDPERLRRPLVRDRATGEWSEVDWDEALDLVADRIAATVNQHGADAVGVYLGNPNVHSLGSATHGIRLVKSLRTRNRFSASSVDQIPHQLVAHLLYGHQLLIPISDLDRTSYFLVLGANPMASNGSLMTVPDFPGRLRELKARGGRMVVLDPRRTETAKVADEHVFVRPGTDAVVLLAMVHVLLAEGLDRPAAYVDGVEQVREAVADMTPEHAEQVSGVPADTVRRLTREFAAADGAAAYGRLGLSTQGFGSVCQWAVGCLNILTGNLDREGGVLFTEPAIDFVRTGLVGRGHFDLYRSRVRGAPEYGGELPVSVLAEEIETPGDGQVRAMLTVAGNPVLSTPDGKRLSAAFEGLEFMAAVDIYLNETTRHADVILPPTTALERDHYDIVFHGLAVRNTARFTPAVFEKPRGARHDWEIYRDLALRISQRLDRRPPLRARLAQRAALTMSPTFIIGMLLRRGRRTTITELRRHPEGVDLGPLRPTLPDRLMTPDKRIDLAPAVVLADLDRLRATTANPEDGLVLIGRRHQRDNNSWLHNVPRLTRGRPRHHLLMHPDDLADRGLEPGSTVTVTSRVGSVDVEVAASTDMMRGVVSLPHGYGHGLPGTRMSGAAGVPGVSVNDLTDPGRLDLSGNAALNGVPVTVTAREEDSGTVSSSAAADRQGHVPTTTRGVTT</sequence>
<dbReference type="GO" id="GO:0016020">
    <property type="term" value="C:membrane"/>
    <property type="evidence" value="ECO:0007669"/>
    <property type="project" value="TreeGrafter"/>
</dbReference>
<keyword evidence="1" id="KW-0004">4Fe-4S</keyword>
<dbReference type="SMART" id="SM00926">
    <property type="entry name" value="Molybdop_Fe4S4"/>
    <property type="match status" value="1"/>
</dbReference>
<dbReference type="GO" id="GO:0016491">
    <property type="term" value="F:oxidoreductase activity"/>
    <property type="evidence" value="ECO:0007669"/>
    <property type="project" value="UniProtKB-KW"/>
</dbReference>
<dbReference type="GO" id="GO:0043546">
    <property type="term" value="F:molybdopterin cofactor binding"/>
    <property type="evidence" value="ECO:0007669"/>
    <property type="project" value="InterPro"/>
</dbReference>
<evidence type="ECO:0000256" key="6">
    <source>
        <dbReference type="SAM" id="MobiDB-lite"/>
    </source>
</evidence>
<keyword evidence="2" id="KW-0479">Metal-binding</keyword>
<dbReference type="Pfam" id="PF01568">
    <property type="entry name" value="Molydop_binding"/>
    <property type="match status" value="1"/>
</dbReference>
<feature type="region of interest" description="Disordered" evidence="6">
    <location>
        <begin position="1"/>
        <end position="37"/>
    </location>
</feature>
<dbReference type="InterPro" id="IPR050123">
    <property type="entry name" value="Prok_molybdopt-oxidoreductase"/>
</dbReference>
<keyword evidence="3" id="KW-0560">Oxidoreductase</keyword>
<dbReference type="PANTHER" id="PTHR43105">
    <property type="entry name" value="RESPIRATORY NITRATE REDUCTASE"/>
    <property type="match status" value="1"/>
</dbReference>
<evidence type="ECO:0000259" key="7">
    <source>
        <dbReference type="PROSITE" id="PS51669"/>
    </source>
</evidence>
<dbReference type="Pfam" id="PF04879">
    <property type="entry name" value="Molybdop_Fe4S4"/>
    <property type="match status" value="1"/>
</dbReference>
<evidence type="ECO:0000313" key="8">
    <source>
        <dbReference type="EMBL" id="QBR94145.1"/>
    </source>
</evidence>
<dbReference type="GO" id="GO:0051539">
    <property type="term" value="F:4 iron, 4 sulfur cluster binding"/>
    <property type="evidence" value="ECO:0007669"/>
    <property type="project" value="UniProtKB-KW"/>
</dbReference>
<dbReference type="Gene3D" id="3.40.50.740">
    <property type="match status" value="1"/>
</dbReference>
<dbReference type="Proteomes" id="UP000294894">
    <property type="component" value="Chromosome"/>
</dbReference>
<dbReference type="SUPFAM" id="SSF50692">
    <property type="entry name" value="ADC-like"/>
    <property type="match status" value="1"/>
</dbReference>
<dbReference type="EMBL" id="CP038267">
    <property type="protein sequence ID" value="QBR94145.1"/>
    <property type="molecule type" value="Genomic_DNA"/>
</dbReference>
<keyword evidence="9" id="KW-1185">Reference proteome</keyword>
<name>A0A4P7GPI1_9ACTN</name>
<dbReference type="Pfam" id="PF00384">
    <property type="entry name" value="Molybdopterin"/>
    <property type="match status" value="1"/>
</dbReference>
<dbReference type="InterPro" id="IPR006656">
    <property type="entry name" value="Mopterin_OxRdtase"/>
</dbReference>
<evidence type="ECO:0000256" key="1">
    <source>
        <dbReference type="ARBA" id="ARBA00022485"/>
    </source>
</evidence>
<evidence type="ECO:0000313" key="9">
    <source>
        <dbReference type="Proteomes" id="UP000294894"/>
    </source>
</evidence>
<reference evidence="8 9" key="1">
    <citation type="submission" date="2019-03" db="EMBL/GenBank/DDBJ databases">
        <title>Three New Species of Nocardioides, Nocardioides euryhalodurans sp. nov., Nocardioides seonyuensis sp. nov. and Nocardioides eburneoflavus sp. nov., Iolated from Soil.</title>
        <authorList>
            <person name="Roh S.G."/>
            <person name="Lee C."/>
            <person name="Kim M.-K."/>
            <person name="Kim S.B."/>
        </authorList>
    </citation>
    <scope>NUCLEOTIDE SEQUENCE [LARGE SCALE GENOMIC DNA]</scope>
    <source>
        <strain evidence="8 9">MMS17-SY117</strain>
    </source>
</reference>
<feature type="region of interest" description="Disordered" evidence="6">
    <location>
        <begin position="762"/>
        <end position="791"/>
    </location>
</feature>
<dbReference type="SUPFAM" id="SSF53706">
    <property type="entry name" value="Formate dehydrogenase/DMSO reductase, domains 1-3"/>
    <property type="match status" value="1"/>
</dbReference>
<dbReference type="AlphaFoldDB" id="A0A4P7GPI1"/>
<accession>A0A4P7GPI1</accession>
<dbReference type="InterPro" id="IPR006963">
    <property type="entry name" value="Mopterin_OxRdtase_4Fe-4S_dom"/>
</dbReference>
<feature type="compositionally biased region" description="Pro residues" evidence="6">
    <location>
        <begin position="22"/>
        <end position="34"/>
    </location>
</feature>
<feature type="compositionally biased region" description="Polar residues" evidence="6">
    <location>
        <begin position="782"/>
        <end position="791"/>
    </location>
</feature>
<protein>
    <submittedName>
        <fullName evidence="8">Molybdopterin oxidoreductase family protein</fullName>
    </submittedName>
</protein>
<dbReference type="PROSITE" id="PS51669">
    <property type="entry name" value="4FE4S_MOW_BIS_MGD"/>
    <property type="match status" value="1"/>
</dbReference>
<dbReference type="InterPro" id="IPR006657">
    <property type="entry name" value="MoPterin_dinucl-bd_dom"/>
</dbReference>
<proteinExistence type="predicted"/>
<gene>
    <name evidence="8" type="ORF">EXE57_19025</name>
</gene>
<dbReference type="Gene3D" id="3.40.228.10">
    <property type="entry name" value="Dimethylsulfoxide Reductase, domain 2"/>
    <property type="match status" value="1"/>
</dbReference>
<dbReference type="OrthoDB" id="7376058at2"/>
<organism evidence="8 9">
    <name type="scientific">Nocardioides euryhalodurans</name>
    <dbReference type="NCBI Taxonomy" id="2518370"/>
    <lineage>
        <taxon>Bacteria</taxon>
        <taxon>Bacillati</taxon>
        <taxon>Actinomycetota</taxon>
        <taxon>Actinomycetes</taxon>
        <taxon>Propionibacteriales</taxon>
        <taxon>Nocardioidaceae</taxon>
        <taxon>Nocardioides</taxon>
    </lineage>
</organism>
<feature type="domain" description="4Fe-4S Mo/W bis-MGD-type" evidence="7">
    <location>
        <begin position="64"/>
        <end position="120"/>
    </location>
</feature>